<feature type="compositionally biased region" description="Pro residues" evidence="1">
    <location>
        <begin position="157"/>
        <end position="175"/>
    </location>
</feature>
<dbReference type="EMBL" id="JBBDHC010000013">
    <property type="protein sequence ID" value="MEJ1249907.1"/>
    <property type="molecule type" value="Genomic_DNA"/>
</dbReference>
<sequence>MSLILEALKKSEAERRLGQAPDILTPAPRVAARRPAWIGGFALGLGLALLTLGAAAWWFAGRTPDAVPTAPAAAVADGPAVEGPSVAPSSALPTRAPARRRAPDLRPRSAPDPVLAPAPAVRDPEFSGRERESAARPAGSGPFDMPTSAAPALASPHPVPIAPSTPAPAPVAPPEPLEALPGLGWLSAAEREGLPPLRLSMHVYDEDPAARFVLIDGHRLREGDTVAEGLVVDTIRPDGVALDRRGRRFLLLRP</sequence>
<keyword evidence="2" id="KW-0812">Transmembrane</keyword>
<protein>
    <submittedName>
        <fullName evidence="4">General secretion pathway protein GspB</fullName>
    </submittedName>
</protein>
<keyword evidence="2" id="KW-1133">Transmembrane helix</keyword>
<reference evidence="4 5" key="1">
    <citation type="journal article" date="2016" name="Antonie Van Leeuwenhoek">
        <title>Denitratimonas tolerans gen. nov., sp. nov., a denitrifying bacterium isolated from a bioreactor for tannery wastewater treatment.</title>
        <authorList>
            <person name="Han S.I."/>
            <person name="Kim J.O."/>
            <person name="Lee Y.R."/>
            <person name="Ekpeghere K.I."/>
            <person name="Koh S.C."/>
            <person name="Whang K.S."/>
        </authorList>
    </citation>
    <scope>NUCLEOTIDE SEQUENCE [LARGE SCALE GENOMIC DNA]</scope>
    <source>
        <strain evidence="4 5">KACC 17565</strain>
    </source>
</reference>
<dbReference type="GO" id="GO:0015627">
    <property type="term" value="C:type II protein secretion system complex"/>
    <property type="evidence" value="ECO:0007669"/>
    <property type="project" value="InterPro"/>
</dbReference>
<feature type="compositionally biased region" description="Low complexity" evidence="1">
    <location>
        <begin position="76"/>
        <end position="96"/>
    </location>
</feature>
<feature type="compositionally biased region" description="Basic and acidic residues" evidence="1">
    <location>
        <begin position="122"/>
        <end position="134"/>
    </location>
</feature>
<feature type="domain" description="Type II secretion system protein GspB C-terminal" evidence="3">
    <location>
        <begin position="194"/>
        <end position="250"/>
    </location>
</feature>
<dbReference type="Proteomes" id="UP001364472">
    <property type="component" value="Unassembled WGS sequence"/>
</dbReference>
<evidence type="ECO:0000313" key="4">
    <source>
        <dbReference type="EMBL" id="MEJ1249907.1"/>
    </source>
</evidence>
<gene>
    <name evidence="4" type="ORF">WB794_09510</name>
</gene>
<comment type="caution">
    <text evidence="4">The sequence shown here is derived from an EMBL/GenBank/DDBJ whole genome shotgun (WGS) entry which is preliminary data.</text>
</comment>
<evidence type="ECO:0000313" key="5">
    <source>
        <dbReference type="Proteomes" id="UP001364472"/>
    </source>
</evidence>
<evidence type="ECO:0000256" key="2">
    <source>
        <dbReference type="SAM" id="Phobius"/>
    </source>
</evidence>
<dbReference type="RefSeq" id="WP_337335626.1">
    <property type="nucleotide sequence ID" value="NZ_JBBDHC010000013.1"/>
</dbReference>
<evidence type="ECO:0000256" key="1">
    <source>
        <dbReference type="SAM" id="MobiDB-lite"/>
    </source>
</evidence>
<organism evidence="4 5">
    <name type="scientific">Denitratimonas tolerans</name>
    <dbReference type="NCBI Taxonomy" id="1338420"/>
    <lineage>
        <taxon>Bacteria</taxon>
        <taxon>Pseudomonadati</taxon>
        <taxon>Pseudomonadota</taxon>
        <taxon>Gammaproteobacteria</taxon>
        <taxon>Lysobacterales</taxon>
        <taxon>Lysobacteraceae</taxon>
        <taxon>Denitratimonas</taxon>
    </lineage>
</organism>
<proteinExistence type="predicted"/>
<evidence type="ECO:0000259" key="3">
    <source>
        <dbReference type="Pfam" id="PF16537"/>
    </source>
</evidence>
<dbReference type="InterPro" id="IPR032389">
    <property type="entry name" value="GspB_C"/>
</dbReference>
<feature type="transmembrane region" description="Helical" evidence="2">
    <location>
        <begin position="36"/>
        <end position="60"/>
    </location>
</feature>
<dbReference type="Pfam" id="PF16537">
    <property type="entry name" value="T2SSB"/>
    <property type="match status" value="1"/>
</dbReference>
<name>A0AAW9R6Y7_9GAMM</name>
<accession>A0AAW9R6Y7</accession>
<keyword evidence="2" id="KW-0472">Membrane</keyword>
<feature type="compositionally biased region" description="Low complexity" evidence="1">
    <location>
        <begin position="111"/>
        <end position="121"/>
    </location>
</feature>
<feature type="region of interest" description="Disordered" evidence="1">
    <location>
        <begin position="76"/>
        <end position="175"/>
    </location>
</feature>
<keyword evidence="5" id="KW-1185">Reference proteome</keyword>
<dbReference type="AlphaFoldDB" id="A0AAW9R6Y7"/>